<dbReference type="PaxDb" id="65489-OBART02G14630.1"/>
<evidence type="ECO:0000313" key="2">
    <source>
        <dbReference type="EnsemblPlants" id="OBART02G14630.1"/>
    </source>
</evidence>
<organism evidence="2">
    <name type="scientific">Oryza barthii</name>
    <dbReference type="NCBI Taxonomy" id="65489"/>
    <lineage>
        <taxon>Eukaryota</taxon>
        <taxon>Viridiplantae</taxon>
        <taxon>Streptophyta</taxon>
        <taxon>Embryophyta</taxon>
        <taxon>Tracheophyta</taxon>
        <taxon>Spermatophyta</taxon>
        <taxon>Magnoliopsida</taxon>
        <taxon>Liliopsida</taxon>
        <taxon>Poales</taxon>
        <taxon>Poaceae</taxon>
        <taxon>BOP clade</taxon>
        <taxon>Oryzoideae</taxon>
        <taxon>Oryzeae</taxon>
        <taxon>Oryzinae</taxon>
        <taxon>Oryza</taxon>
    </lineage>
</organism>
<evidence type="ECO:0000256" key="1">
    <source>
        <dbReference type="SAM" id="Phobius"/>
    </source>
</evidence>
<dbReference type="AlphaFoldDB" id="A0A0D3F4G2"/>
<reference evidence="2" key="2">
    <citation type="submission" date="2015-03" db="UniProtKB">
        <authorList>
            <consortium name="EnsemblPlants"/>
        </authorList>
    </citation>
    <scope>IDENTIFICATION</scope>
</reference>
<keyword evidence="3" id="KW-1185">Reference proteome</keyword>
<dbReference type="HOGENOM" id="CLU_1290726_0_0_1"/>
<name>A0A0D3F4G2_9ORYZ</name>
<keyword evidence="1" id="KW-0812">Transmembrane</keyword>
<accession>A0A0D3F4G2</accession>
<feature type="transmembrane region" description="Helical" evidence="1">
    <location>
        <begin position="95"/>
        <end position="119"/>
    </location>
</feature>
<reference evidence="2" key="1">
    <citation type="journal article" date="2009" name="Rice">
        <title>De Novo Next Generation Sequencing of Plant Genomes.</title>
        <authorList>
            <person name="Rounsley S."/>
            <person name="Marri P.R."/>
            <person name="Yu Y."/>
            <person name="He R."/>
            <person name="Sisneros N."/>
            <person name="Goicoechea J.L."/>
            <person name="Lee S.J."/>
            <person name="Angelova A."/>
            <person name="Kudrna D."/>
            <person name="Luo M."/>
            <person name="Affourtit J."/>
            <person name="Desany B."/>
            <person name="Knight J."/>
            <person name="Niazi F."/>
            <person name="Egholm M."/>
            <person name="Wing R.A."/>
        </authorList>
    </citation>
    <scope>NUCLEOTIDE SEQUENCE [LARGE SCALE GENOMIC DNA]</scope>
    <source>
        <strain evidence="2">cv. IRGC 105608</strain>
    </source>
</reference>
<proteinExistence type="predicted"/>
<dbReference type="Gramene" id="OBART02G14630.1">
    <property type="protein sequence ID" value="OBART02G14630.1"/>
    <property type="gene ID" value="OBART02G14630"/>
</dbReference>
<keyword evidence="1" id="KW-0472">Membrane</keyword>
<evidence type="ECO:0000313" key="3">
    <source>
        <dbReference type="Proteomes" id="UP000026960"/>
    </source>
</evidence>
<dbReference type="Proteomes" id="UP000026960">
    <property type="component" value="Chromosome 2"/>
</dbReference>
<keyword evidence="1" id="KW-1133">Transmembrane helix</keyword>
<dbReference type="EnsemblPlants" id="OBART02G14630.1">
    <property type="protein sequence ID" value="OBART02G14630.1"/>
    <property type="gene ID" value="OBART02G14630"/>
</dbReference>
<sequence>MAASSNEGKEGCNTLAHVVVKEGAYSPPCWRCCAKEHDVHGSYHHLQLLFSSSGRPFVSLVATSRLLTTVRDWEEIGDHVHGFHDRIRGKRPIEITYFSLLGPRLLFGSFLLGFFLTVVDAHHAEPPHLSERGGGHGDDEQHQPDIGALYWHQAMQAAEEAARDGDNSAVLCTPSAPILRGAACTPSTPTPAPPKLAAAMVRWTTTVKIEHGMR</sequence>
<protein>
    <submittedName>
        <fullName evidence="2">Uncharacterized protein</fullName>
    </submittedName>
</protein>